<sequence length="235" mass="26817">MCLTHGKFPNNWKQARVCIFRKPGKSDYSDVNSFRPISVLPAISKLFEKVLLYRLQQLASIGNWIHPNQHGFQPQRSTEFALHSLVSEIENGFEKKMACTMIDIKSALYTAWAPAILSTLIARKCPIFLVKIIKDFLMNRKGEFDKQKSEDPFSIPTRCPQGSLLSPFLWNVMIDDIITTQRLGNRSKLTAKLINRIKSKLEELKLEVNAEKTVLVIFSRKQSPMGNLHLTVDGL</sequence>
<evidence type="ECO:0000313" key="3">
    <source>
        <dbReference type="Proteomes" id="UP000789390"/>
    </source>
</evidence>
<dbReference type="InterPro" id="IPR043502">
    <property type="entry name" value="DNA/RNA_pol_sf"/>
</dbReference>
<dbReference type="PROSITE" id="PS50878">
    <property type="entry name" value="RT_POL"/>
    <property type="match status" value="1"/>
</dbReference>
<gene>
    <name evidence="2" type="ORF">DGAL_LOCUS15453</name>
</gene>
<reference evidence="2" key="1">
    <citation type="submission" date="2021-11" db="EMBL/GenBank/DDBJ databases">
        <authorList>
            <person name="Schell T."/>
        </authorList>
    </citation>
    <scope>NUCLEOTIDE SEQUENCE</scope>
    <source>
        <strain evidence="2">M5</strain>
    </source>
</reference>
<accession>A0A8J2S2V8</accession>
<proteinExistence type="predicted"/>
<dbReference type="AlphaFoldDB" id="A0A8J2S2V8"/>
<feature type="domain" description="Reverse transcriptase" evidence="1">
    <location>
        <begin position="1"/>
        <end position="235"/>
    </location>
</feature>
<evidence type="ECO:0000259" key="1">
    <source>
        <dbReference type="PROSITE" id="PS50878"/>
    </source>
</evidence>
<dbReference type="GO" id="GO:0071897">
    <property type="term" value="P:DNA biosynthetic process"/>
    <property type="evidence" value="ECO:0007669"/>
    <property type="project" value="UniProtKB-ARBA"/>
</dbReference>
<protein>
    <recommendedName>
        <fullName evidence="1">Reverse transcriptase domain-containing protein</fullName>
    </recommendedName>
</protein>
<dbReference type="SUPFAM" id="SSF56672">
    <property type="entry name" value="DNA/RNA polymerases"/>
    <property type="match status" value="1"/>
</dbReference>
<dbReference type="Proteomes" id="UP000789390">
    <property type="component" value="Unassembled WGS sequence"/>
</dbReference>
<dbReference type="PANTHER" id="PTHR19446">
    <property type="entry name" value="REVERSE TRANSCRIPTASES"/>
    <property type="match status" value="1"/>
</dbReference>
<dbReference type="EMBL" id="CAKKLH010000317">
    <property type="protein sequence ID" value="CAH0111799.1"/>
    <property type="molecule type" value="Genomic_DNA"/>
</dbReference>
<evidence type="ECO:0000313" key="2">
    <source>
        <dbReference type="EMBL" id="CAH0111799.1"/>
    </source>
</evidence>
<organism evidence="2 3">
    <name type="scientific">Daphnia galeata</name>
    <dbReference type="NCBI Taxonomy" id="27404"/>
    <lineage>
        <taxon>Eukaryota</taxon>
        <taxon>Metazoa</taxon>
        <taxon>Ecdysozoa</taxon>
        <taxon>Arthropoda</taxon>
        <taxon>Crustacea</taxon>
        <taxon>Branchiopoda</taxon>
        <taxon>Diplostraca</taxon>
        <taxon>Cladocera</taxon>
        <taxon>Anomopoda</taxon>
        <taxon>Daphniidae</taxon>
        <taxon>Daphnia</taxon>
    </lineage>
</organism>
<name>A0A8J2S2V8_9CRUS</name>
<dbReference type="OrthoDB" id="6382908at2759"/>
<dbReference type="InterPro" id="IPR000477">
    <property type="entry name" value="RT_dom"/>
</dbReference>
<dbReference type="Pfam" id="PF00078">
    <property type="entry name" value="RVT_1"/>
    <property type="match status" value="1"/>
</dbReference>
<keyword evidence="3" id="KW-1185">Reference proteome</keyword>
<comment type="caution">
    <text evidence="2">The sequence shown here is derived from an EMBL/GenBank/DDBJ whole genome shotgun (WGS) entry which is preliminary data.</text>
</comment>